<dbReference type="InterPro" id="IPR012910">
    <property type="entry name" value="Plug_dom"/>
</dbReference>
<evidence type="ECO:0000256" key="4">
    <source>
        <dbReference type="RuleBase" id="RU003357"/>
    </source>
</evidence>
<keyword evidence="3" id="KW-0998">Cell outer membrane</keyword>
<keyword evidence="2 4" id="KW-0472">Membrane</keyword>
<evidence type="ECO:0000256" key="5">
    <source>
        <dbReference type="SAM" id="SignalP"/>
    </source>
</evidence>
<evidence type="ECO:0000256" key="1">
    <source>
        <dbReference type="ARBA" id="ARBA00004442"/>
    </source>
</evidence>
<dbReference type="GO" id="GO:0009279">
    <property type="term" value="C:cell outer membrane"/>
    <property type="evidence" value="ECO:0007669"/>
    <property type="project" value="UniProtKB-SubCell"/>
</dbReference>
<reference evidence="8 9" key="1">
    <citation type="submission" date="2019-02" db="EMBL/GenBank/DDBJ databases">
        <authorList>
            <person name="Li S.-H."/>
        </authorList>
    </citation>
    <scope>NUCLEOTIDE SEQUENCE [LARGE SCALE GENOMIC DNA]</scope>
    <source>
        <strain evidence="8 9">IMCC14385</strain>
    </source>
</reference>
<evidence type="ECO:0000256" key="3">
    <source>
        <dbReference type="ARBA" id="ARBA00023237"/>
    </source>
</evidence>
<dbReference type="Gene3D" id="2.40.170.20">
    <property type="entry name" value="TonB-dependent receptor, beta-barrel domain"/>
    <property type="match status" value="1"/>
</dbReference>
<proteinExistence type="inferred from homology"/>
<dbReference type="Pfam" id="PF07715">
    <property type="entry name" value="Plug"/>
    <property type="match status" value="1"/>
</dbReference>
<sequence>MKRKQPIPAKLPLAVLSALAGMSASATAQETDIEISATVPQIEEVFVTGQFIPDEKRDTSEISNLVGEDDMNLVPETTVGATLSRVAGLSLVGGKYVYVRGLGERYSSTLLNRSRISSPVPFQKTVPLDIVPNNIVKSLLVQKTYSAQYPGDFSGGVVDIRTKTIPDEDYFVAKLRIGGNSETTGGDGIFYRGGENDNWGWDDGTRKIPKNVQGLTSEEFEDVDYPQKANLGASFYNNWDIYEKDMKPIYSGEAELGKRFDFDNGMALGVLGNVKYTNVWNNTIKDLARYEFTGVDGGSNQTVDYTRWITKQTVNLSGFLNLGLELNQDNSLSFTALNLRQSEDEVQQDRGLSSEDDVTDGTFVESYRLQWTENEIESFQLTGEHYFSSLNDMLFEWRIVDGSGSREAPDTRTYTYAEDNSGYMSLVDPSRQAAGDLRDVYQAPDRNYSQLEDEIDDYGFDIELPIDFLESTIKAGYSDYERGRESEDRLFRFGLQPSAPDYVSWMTPQQLFSTDNWANQYLTVRDFSAGQANASGIFPFAESSEEVSAFYGTIDSQVLPSVRVQLGVRNEDTDITADAWGGNTEQGTENLVKRSYSDTLPGGSVTWEFLENMQVRVAYSETVNRPSLLEITGSTLRNPEDQNLYRGNVFLEPADVENLDLRWEWYFGAADEMSVGVFSKDFTDPIELAKIQAQGDIFTWFNAEEATLEGVEFDIRKELYFGEWFGMSPEWDGFRVSANVSWIDSEVTLLGDGETAADVPLTGGRQIAPLYSNERPMTGQSDLLGNVLFSYQGYDNGITGSIAYNFTGERIVLVGDNNAPDIVEEDRHRVDVLLKYAFEWQNSELELEAKAANIFDSEVEWTQGGQLYERWDPGVTYSLGLKARF</sequence>
<dbReference type="PANTHER" id="PTHR40980:SF5">
    <property type="entry name" value="TONB-DEPENDENT RECEPTOR"/>
    <property type="match status" value="1"/>
</dbReference>
<dbReference type="InterPro" id="IPR000531">
    <property type="entry name" value="Beta-barrel_TonB"/>
</dbReference>
<dbReference type="PANTHER" id="PTHR40980">
    <property type="entry name" value="PLUG DOMAIN-CONTAINING PROTEIN"/>
    <property type="match status" value="1"/>
</dbReference>
<accession>A0A5P9NNQ8</accession>
<dbReference type="InterPro" id="IPR036942">
    <property type="entry name" value="Beta-barrel_TonB_sf"/>
</dbReference>
<evidence type="ECO:0000313" key="9">
    <source>
        <dbReference type="Proteomes" id="UP000326287"/>
    </source>
</evidence>
<dbReference type="OrthoDB" id="9768470at2"/>
<dbReference type="SUPFAM" id="SSF56935">
    <property type="entry name" value="Porins"/>
    <property type="match status" value="1"/>
</dbReference>
<keyword evidence="9" id="KW-1185">Reference proteome</keyword>
<dbReference type="AlphaFoldDB" id="A0A5P9NNQ8"/>
<organism evidence="8 9">
    <name type="scientific">Halioglobus maricola</name>
    <dbReference type="NCBI Taxonomy" id="2601894"/>
    <lineage>
        <taxon>Bacteria</taxon>
        <taxon>Pseudomonadati</taxon>
        <taxon>Pseudomonadota</taxon>
        <taxon>Gammaproteobacteria</taxon>
        <taxon>Cellvibrionales</taxon>
        <taxon>Halieaceae</taxon>
        <taxon>Halioglobus</taxon>
    </lineage>
</organism>
<evidence type="ECO:0000256" key="2">
    <source>
        <dbReference type="ARBA" id="ARBA00023136"/>
    </source>
</evidence>
<comment type="similarity">
    <text evidence="4">Belongs to the TonB-dependent receptor family.</text>
</comment>
<dbReference type="RefSeq" id="WP_153240616.1">
    <property type="nucleotide sequence ID" value="NZ_CP036422.1"/>
</dbReference>
<dbReference type="Proteomes" id="UP000326287">
    <property type="component" value="Chromosome"/>
</dbReference>
<feature type="domain" description="TonB-dependent receptor-like beta-barrel" evidence="6">
    <location>
        <begin position="412"/>
        <end position="839"/>
    </location>
</feature>
<feature type="chain" id="PRO_5025063245" description="TonB-dependent receptor" evidence="5">
    <location>
        <begin position="29"/>
        <end position="885"/>
    </location>
</feature>
<evidence type="ECO:0000313" key="8">
    <source>
        <dbReference type="EMBL" id="QFU77470.1"/>
    </source>
</evidence>
<evidence type="ECO:0008006" key="10">
    <source>
        <dbReference type="Google" id="ProtNLM"/>
    </source>
</evidence>
<evidence type="ECO:0000259" key="6">
    <source>
        <dbReference type="Pfam" id="PF00593"/>
    </source>
</evidence>
<dbReference type="EMBL" id="CP036422">
    <property type="protein sequence ID" value="QFU77470.1"/>
    <property type="molecule type" value="Genomic_DNA"/>
</dbReference>
<dbReference type="InterPro" id="IPR037066">
    <property type="entry name" value="Plug_dom_sf"/>
</dbReference>
<protein>
    <recommendedName>
        <fullName evidence="10">TonB-dependent receptor</fullName>
    </recommendedName>
</protein>
<gene>
    <name evidence="8" type="ORF">EY643_18335</name>
</gene>
<comment type="subcellular location">
    <subcellularLocation>
        <location evidence="1 4">Cell outer membrane</location>
    </subcellularLocation>
</comment>
<feature type="domain" description="TonB-dependent receptor plug" evidence="7">
    <location>
        <begin position="56"/>
        <end position="157"/>
    </location>
</feature>
<feature type="signal peptide" evidence="5">
    <location>
        <begin position="1"/>
        <end position="28"/>
    </location>
</feature>
<keyword evidence="4" id="KW-0798">TonB box</keyword>
<dbReference type="KEGG" id="halc:EY643_18335"/>
<name>A0A5P9NNQ8_9GAMM</name>
<dbReference type="Pfam" id="PF00593">
    <property type="entry name" value="TonB_dep_Rec_b-barrel"/>
    <property type="match status" value="1"/>
</dbReference>
<evidence type="ECO:0000259" key="7">
    <source>
        <dbReference type="Pfam" id="PF07715"/>
    </source>
</evidence>
<keyword evidence="5" id="KW-0732">Signal</keyword>
<dbReference type="Gene3D" id="2.170.130.10">
    <property type="entry name" value="TonB-dependent receptor, plug domain"/>
    <property type="match status" value="1"/>
</dbReference>